<accession>A0A2P6NWP5</accession>
<evidence type="ECO:0000256" key="3">
    <source>
        <dbReference type="ARBA" id="ARBA00022737"/>
    </source>
</evidence>
<evidence type="ECO:0000259" key="11">
    <source>
        <dbReference type="Pfam" id="PF24762"/>
    </source>
</evidence>
<keyword evidence="3" id="KW-0677">Repeat</keyword>
<protein>
    <submittedName>
        <fullName evidence="12">WD repeat-containing protein 19-like</fullName>
    </submittedName>
</protein>
<keyword evidence="6" id="KW-0969">Cilium</keyword>
<dbReference type="FunFam" id="1.25.40.470:FF:000009">
    <property type="entry name" value="WD repeat-containing protein 19 isoform X1"/>
    <property type="match status" value="1"/>
</dbReference>
<dbReference type="InterPro" id="IPR039468">
    <property type="entry name" value="WDR19_WD40_rpt"/>
</dbReference>
<gene>
    <name evidence="12" type="ORF">PROFUN_03293</name>
</gene>
<dbReference type="GO" id="GO:0008104">
    <property type="term" value="P:intracellular protein localization"/>
    <property type="evidence" value="ECO:0007669"/>
    <property type="project" value="UniProtKB-ARBA"/>
</dbReference>
<dbReference type="Gene3D" id="2.130.10.10">
    <property type="entry name" value="YVTN repeat-like/Quinoprotein amine dehydrogenase"/>
    <property type="match status" value="2"/>
</dbReference>
<dbReference type="Gene3D" id="1.25.40.470">
    <property type="match status" value="2"/>
</dbReference>
<reference evidence="12 13" key="1">
    <citation type="journal article" date="2018" name="Genome Biol. Evol.">
        <title>Multiple Roots of Fruiting Body Formation in Amoebozoa.</title>
        <authorList>
            <person name="Hillmann F."/>
            <person name="Forbes G."/>
            <person name="Novohradska S."/>
            <person name="Ferling I."/>
            <person name="Riege K."/>
            <person name="Groth M."/>
            <person name="Westermann M."/>
            <person name="Marz M."/>
            <person name="Spaller T."/>
            <person name="Winckler T."/>
            <person name="Schaap P."/>
            <person name="Glockner G."/>
        </authorList>
    </citation>
    <scope>NUCLEOTIDE SEQUENCE [LARGE SCALE GENOMIC DNA]</scope>
    <source>
        <strain evidence="12 13">Jena</strain>
    </source>
</reference>
<sequence>MATDGGSSKKKNKNPEGGMKKDLFTIGPKINGAGSVLFSWQPDGNLLAAVGTNKVVHIFDRNGETIDSIPLQSACCGIDWDRDGELLSLLQTGSSAITFWDRNNRKTSQLDTGMKEGLSFMSWSKNGPHLVVGSHKGSIVFYNKRTQRKIPLTGGLHAKRICSGAWNSKNFVTLGSEDRQITVYNTEGELIDHTLVKSEPLDMLFSEMKADKKATKQENTISVNLGRKTIYLYNLADKENPIELAFQPKYGTIISYKWFGDGYMMLGFSEGYFVVISTHSKEIGQELFSSQFFTGSLTDICFSPTLQKTAICGDSIVKVVNVSSWKTITDTFTLDIEVGACEQLGWTQDGLILTVATTNGHLFSFLTKTPLITAHYDSKFARLSSLRSITLSDAANPAVQDITLDIDIEPHIIGLGPNHIVVGRNNYLWFYSLNAEGQKNLVAEKQYIGTVSSIMLTEDYVAVLVEGKIQLHSLNFSQPESESQSKIFPDRDDAPVITCFALTKEFLIYGTNNGHIYYFYMQEWSNVSEFRHSGGVPIKKLYANGNGTRVIFLDSAGEGFLFSPVQDLVIRIPEWSPNVTRVMWDAADWGSFVAAENNCQRLYTYVYLPSVMDNVPVLQIGNHKQTTKYTPIMVYNGSVVVLAENGSINKIVMPTHDSIGPISSLSPEKSKKCFFQTLALNRLRDCWDIALKLKDPECWAALSREALKQLDTELAFNVYRQLGDPAMVLALQSLMSIEERNLLAGHVALLLKEYAIAEQMFIGSSRNITALEMRRDLLHWEPALVLAKKLSPDEIPYISREYAQQQEFKGEYKSALELYSKGFIGQPESKQDKLCGGGVARTSFRVGDTQKGMNMALQMNDKALYRECAAILEGMKQFNEAAAMYDKGQQYDKAATIYLKTKNYLAIGPLMEKITSPNLHKQFALVMEDAERAYELGKDSDNVVRLNLEKLNNPEKAFDIARKARTPASARLIAKFCLKNSDPKGAIEFLLGAKLVDEGFELAQKYNEIVKFAEMLGENGTVQNYEAIAQYYEKMVDLLTAGHYYSVCGQFQKALRLFLSMGDKAIDQAIEVIGKAKSDALTRQLIDFLMGDTDGIPKDPQYIYRFHMSLKNYEQAAPSAIIIARQEQELGNYKVAHSILFTTYKDLESFNIKLPFELKNNLMLLHSYIVAKILVRFKDHNSGARMLMRVSNNITRFPCHDVSILTSTVVECMRSGLKRSAFNFAAILVRPEYKNSLDPAYKKKIEAIVRKSDKAEEEELTMPCPNCNVELANSELECLSCKSYLPYCIITGRHMVIDDWSHCPCCNFPALYSFFSQYVTVETTCPMCEQQIDPSLVVLDQDAPQQLKRLLSL</sequence>
<comment type="subcellular location">
    <subcellularLocation>
        <location evidence="1">Cell projection</location>
        <location evidence="1">Cilium</location>
    </subcellularLocation>
</comment>
<keyword evidence="7" id="KW-0966">Cell projection</keyword>
<dbReference type="PANTHER" id="PTHR14920:SF0">
    <property type="entry name" value="WD REPEAT DOMAIN 19"/>
    <property type="match status" value="1"/>
</dbReference>
<evidence type="ECO:0000256" key="8">
    <source>
        <dbReference type="SAM" id="MobiDB-lite"/>
    </source>
</evidence>
<keyword evidence="2" id="KW-0853">WD repeat</keyword>
<dbReference type="InterPro" id="IPR040379">
    <property type="entry name" value="WDR19/dyf-2"/>
</dbReference>
<evidence type="ECO:0000313" key="13">
    <source>
        <dbReference type="Proteomes" id="UP000241769"/>
    </source>
</evidence>
<dbReference type="InterPro" id="IPR056168">
    <property type="entry name" value="TPR_IF140/IFT172/WDR19"/>
</dbReference>
<feature type="domain" description="WDR19 WD40 repeat" evidence="9">
    <location>
        <begin position="381"/>
        <end position="656"/>
    </location>
</feature>
<dbReference type="GO" id="GO:0030991">
    <property type="term" value="C:intraciliary transport particle A"/>
    <property type="evidence" value="ECO:0007669"/>
    <property type="project" value="TreeGrafter"/>
</dbReference>
<dbReference type="GO" id="GO:0005929">
    <property type="term" value="C:cilium"/>
    <property type="evidence" value="ECO:0007669"/>
    <property type="project" value="UniProtKB-SubCell"/>
</dbReference>
<evidence type="ECO:0000256" key="7">
    <source>
        <dbReference type="ARBA" id="ARBA00023273"/>
    </source>
</evidence>
<dbReference type="InterPro" id="IPR001680">
    <property type="entry name" value="WD40_rpt"/>
</dbReference>
<keyword evidence="13" id="KW-1185">Reference proteome</keyword>
<keyword evidence="5" id="KW-0802">TPR repeat</keyword>
<dbReference type="SMART" id="SM00320">
    <property type="entry name" value="WD40"/>
    <property type="match status" value="5"/>
</dbReference>
<evidence type="ECO:0000256" key="2">
    <source>
        <dbReference type="ARBA" id="ARBA00022574"/>
    </source>
</evidence>
<name>A0A2P6NWP5_9EUKA</name>
<evidence type="ECO:0000256" key="1">
    <source>
        <dbReference type="ARBA" id="ARBA00004138"/>
    </source>
</evidence>
<dbReference type="Pfam" id="PF24762">
    <property type="entry name" value="TPR_IF140-IFT172"/>
    <property type="match status" value="1"/>
</dbReference>
<dbReference type="SUPFAM" id="SSF50978">
    <property type="entry name" value="WD40 repeat-like"/>
    <property type="match status" value="1"/>
</dbReference>
<proteinExistence type="predicted"/>
<dbReference type="InterPro" id="IPR036322">
    <property type="entry name" value="WD40_repeat_dom_sf"/>
</dbReference>
<dbReference type="SUPFAM" id="SSF101898">
    <property type="entry name" value="NHL repeat"/>
    <property type="match status" value="1"/>
</dbReference>
<dbReference type="InParanoid" id="A0A2P6NWP5"/>
<dbReference type="OrthoDB" id="10250638at2759"/>
<dbReference type="GO" id="GO:0060271">
    <property type="term" value="P:cilium assembly"/>
    <property type="evidence" value="ECO:0007669"/>
    <property type="project" value="TreeGrafter"/>
</dbReference>
<evidence type="ECO:0000256" key="4">
    <source>
        <dbReference type="ARBA" id="ARBA00022794"/>
    </source>
</evidence>
<dbReference type="Pfam" id="PF15911">
    <property type="entry name" value="Beta-prop_WDR19_2nd"/>
    <property type="match status" value="1"/>
</dbReference>
<evidence type="ECO:0000259" key="9">
    <source>
        <dbReference type="Pfam" id="PF15911"/>
    </source>
</evidence>
<organism evidence="12 13">
    <name type="scientific">Planoprotostelium fungivorum</name>
    <dbReference type="NCBI Taxonomy" id="1890364"/>
    <lineage>
        <taxon>Eukaryota</taxon>
        <taxon>Amoebozoa</taxon>
        <taxon>Evosea</taxon>
        <taxon>Variosea</taxon>
        <taxon>Cavosteliida</taxon>
        <taxon>Cavosteliaceae</taxon>
        <taxon>Planoprotostelium</taxon>
    </lineage>
</organism>
<feature type="region of interest" description="Disordered" evidence="8">
    <location>
        <begin position="1"/>
        <end position="23"/>
    </location>
</feature>
<dbReference type="Pfam" id="PF23389">
    <property type="entry name" value="Beta-prop_WDR19_1st"/>
    <property type="match status" value="1"/>
</dbReference>
<dbReference type="STRING" id="1890364.A0A2P6NWP5"/>
<evidence type="ECO:0000256" key="6">
    <source>
        <dbReference type="ARBA" id="ARBA00023069"/>
    </source>
</evidence>
<dbReference type="PANTHER" id="PTHR14920">
    <property type="entry name" value="OSMOTIC AVOIDANCE ABNORMAL PROTEIN 1/WD REPEAT MEMBRANE PROTEIN"/>
    <property type="match status" value="1"/>
</dbReference>
<dbReference type="EMBL" id="MDYQ01000011">
    <property type="protein sequence ID" value="PRP88379.1"/>
    <property type="molecule type" value="Genomic_DNA"/>
</dbReference>
<dbReference type="SUPFAM" id="SSF69322">
    <property type="entry name" value="Tricorn protease domain 2"/>
    <property type="match status" value="1"/>
</dbReference>
<dbReference type="Proteomes" id="UP000241769">
    <property type="component" value="Unassembled WGS sequence"/>
</dbReference>
<feature type="domain" description="WDR19 first beta-propeller" evidence="10">
    <location>
        <begin position="36"/>
        <end position="360"/>
    </location>
</feature>
<feature type="domain" description="IF140/IFT172/WDR19 TPR" evidence="11">
    <location>
        <begin position="858"/>
        <end position="1129"/>
    </location>
</feature>
<dbReference type="GO" id="GO:0035721">
    <property type="term" value="P:intraciliary retrograde transport"/>
    <property type="evidence" value="ECO:0007669"/>
    <property type="project" value="InterPro"/>
</dbReference>
<comment type="caution">
    <text evidence="12">The sequence shown here is derived from an EMBL/GenBank/DDBJ whole genome shotgun (WGS) entry which is preliminary data.</text>
</comment>
<evidence type="ECO:0000313" key="12">
    <source>
        <dbReference type="EMBL" id="PRP88379.1"/>
    </source>
</evidence>
<dbReference type="InterPro" id="IPR015943">
    <property type="entry name" value="WD40/YVTN_repeat-like_dom_sf"/>
</dbReference>
<dbReference type="FunFam" id="2.130.10.10:FF:000242">
    <property type="entry name" value="WD repeat domain 19, isoform CRA_a"/>
    <property type="match status" value="1"/>
</dbReference>
<evidence type="ECO:0000256" key="5">
    <source>
        <dbReference type="ARBA" id="ARBA00022803"/>
    </source>
</evidence>
<dbReference type="InterPro" id="IPR057855">
    <property type="entry name" value="Beta-prop_WDR19_1st"/>
</dbReference>
<evidence type="ECO:0000259" key="10">
    <source>
        <dbReference type="Pfam" id="PF23389"/>
    </source>
</evidence>
<keyword evidence="4" id="KW-0970">Cilium biogenesis/degradation</keyword>